<keyword evidence="2" id="KW-0472">Membrane</keyword>
<comment type="caution">
    <text evidence="3">The sequence shown here is derived from an EMBL/GenBank/DDBJ whole genome shotgun (WGS) entry which is preliminary data.</text>
</comment>
<keyword evidence="4" id="KW-1185">Reference proteome</keyword>
<reference evidence="4" key="1">
    <citation type="journal article" date="2019" name="Int. J. Syst. Evol. Microbiol.">
        <title>The Global Catalogue of Microorganisms (GCM) 10K type strain sequencing project: providing services to taxonomists for standard genome sequencing and annotation.</title>
        <authorList>
            <consortium name="The Broad Institute Genomics Platform"/>
            <consortium name="The Broad Institute Genome Sequencing Center for Infectious Disease"/>
            <person name="Wu L."/>
            <person name="Ma J."/>
        </authorList>
    </citation>
    <scope>NUCLEOTIDE SEQUENCE [LARGE SCALE GENOMIC DNA]</scope>
    <source>
        <strain evidence="4">CGMCC 1.1927</strain>
    </source>
</reference>
<gene>
    <name evidence="3" type="ORF">GCM10011577_01200</name>
</gene>
<keyword evidence="2" id="KW-1133">Transmembrane helix</keyword>
<evidence type="ECO:0000256" key="2">
    <source>
        <dbReference type="SAM" id="Phobius"/>
    </source>
</evidence>
<evidence type="ECO:0000256" key="1">
    <source>
        <dbReference type="SAM" id="Coils"/>
    </source>
</evidence>
<sequence>MSEQTVVAIVVALFAALGGAGFWGYMANRKEAPIKKRDADVAAAHVSQQMALAVADDLRTDVTRLRADVDLERKERESLGGEVRELRAKVEAQADTIQSLRRAVRAFRDAWANLTANWHVLRLQDNPPQQPYIDLKEEAAP</sequence>
<proteinExistence type="predicted"/>
<feature type="coiled-coil region" evidence="1">
    <location>
        <begin position="55"/>
        <end position="103"/>
    </location>
</feature>
<evidence type="ECO:0000313" key="4">
    <source>
        <dbReference type="Proteomes" id="UP000596938"/>
    </source>
</evidence>
<organism evidence="3 4">
    <name type="scientific">Pseudarthrobacter polychromogenes</name>
    <dbReference type="NCBI Taxonomy" id="1676"/>
    <lineage>
        <taxon>Bacteria</taxon>
        <taxon>Bacillati</taxon>
        <taxon>Actinomycetota</taxon>
        <taxon>Actinomycetes</taxon>
        <taxon>Micrococcales</taxon>
        <taxon>Micrococcaceae</taxon>
        <taxon>Pseudarthrobacter</taxon>
    </lineage>
</organism>
<name>A0ABQ1XC04_9MICC</name>
<accession>A0ABQ1XC04</accession>
<protein>
    <recommendedName>
        <fullName evidence="5">DNA recombination protein RmuC</fullName>
    </recommendedName>
</protein>
<evidence type="ECO:0000313" key="3">
    <source>
        <dbReference type="EMBL" id="GGG83528.1"/>
    </source>
</evidence>
<evidence type="ECO:0008006" key="5">
    <source>
        <dbReference type="Google" id="ProtNLM"/>
    </source>
</evidence>
<dbReference type="Proteomes" id="UP000596938">
    <property type="component" value="Unassembled WGS sequence"/>
</dbReference>
<feature type="transmembrane region" description="Helical" evidence="2">
    <location>
        <begin position="6"/>
        <end position="27"/>
    </location>
</feature>
<keyword evidence="1" id="KW-0175">Coiled coil</keyword>
<keyword evidence="2" id="KW-0812">Transmembrane</keyword>
<dbReference type="RefSeq" id="WP_188808623.1">
    <property type="nucleotide sequence ID" value="NZ_BAAAWV010000001.1"/>
</dbReference>
<dbReference type="EMBL" id="BMKU01000001">
    <property type="protein sequence ID" value="GGG83528.1"/>
    <property type="molecule type" value="Genomic_DNA"/>
</dbReference>